<gene>
    <name evidence="2" type="ORF">WMY93_033293</name>
</gene>
<evidence type="ECO:0000313" key="2">
    <source>
        <dbReference type="EMBL" id="KAK7880048.1"/>
    </source>
</evidence>
<dbReference type="Proteomes" id="UP001460270">
    <property type="component" value="Unassembled WGS sequence"/>
</dbReference>
<organism evidence="2 3">
    <name type="scientific">Mugilogobius chulae</name>
    <name type="common">yellowstripe goby</name>
    <dbReference type="NCBI Taxonomy" id="88201"/>
    <lineage>
        <taxon>Eukaryota</taxon>
        <taxon>Metazoa</taxon>
        <taxon>Chordata</taxon>
        <taxon>Craniata</taxon>
        <taxon>Vertebrata</taxon>
        <taxon>Euteleostomi</taxon>
        <taxon>Actinopterygii</taxon>
        <taxon>Neopterygii</taxon>
        <taxon>Teleostei</taxon>
        <taxon>Neoteleostei</taxon>
        <taxon>Acanthomorphata</taxon>
        <taxon>Gobiaria</taxon>
        <taxon>Gobiiformes</taxon>
        <taxon>Gobioidei</taxon>
        <taxon>Gobiidae</taxon>
        <taxon>Gobionellinae</taxon>
        <taxon>Mugilogobius</taxon>
    </lineage>
</organism>
<evidence type="ECO:0000313" key="3">
    <source>
        <dbReference type="Proteomes" id="UP001460270"/>
    </source>
</evidence>
<keyword evidence="3" id="KW-1185">Reference proteome</keyword>
<dbReference type="EMBL" id="JBBPFD010000155">
    <property type="protein sequence ID" value="KAK7880048.1"/>
    <property type="molecule type" value="Genomic_DNA"/>
</dbReference>
<sequence length="231" mass="24202">MISLLNLRSRTEVEAKQCLALVCPGYSICVLRSVQSGPGLSQVNSIPVSLRSVPVSQVCPRCLRSNLVSLSLVLSGLSRCLRSSLDSPLSGFVAQTETSLEESESQTQTVQETFGDELQEPAPASQVGLTGLTGSKEGLTGSERGLKGSKEGLTGSKKGLTGSKEGLTGSKEGLKRVLTGSKKGLTGSKEVTPSEELWAVSSNGLLSRRLIKLLPQNTDPAPPRAEATPPL</sequence>
<protein>
    <submittedName>
        <fullName evidence="2">Uncharacterized protein</fullName>
    </submittedName>
</protein>
<reference evidence="3" key="1">
    <citation type="submission" date="2024-04" db="EMBL/GenBank/DDBJ databases">
        <title>Salinicola lusitanus LLJ914,a marine bacterium isolated from the Okinawa Trough.</title>
        <authorList>
            <person name="Li J."/>
        </authorList>
    </citation>
    <scope>NUCLEOTIDE SEQUENCE [LARGE SCALE GENOMIC DNA]</scope>
</reference>
<dbReference type="AlphaFoldDB" id="A0AAW0MT86"/>
<accession>A0AAW0MT86</accession>
<name>A0AAW0MT86_9GOBI</name>
<comment type="caution">
    <text evidence="2">The sequence shown here is derived from an EMBL/GenBank/DDBJ whole genome shotgun (WGS) entry which is preliminary data.</text>
</comment>
<feature type="region of interest" description="Disordered" evidence="1">
    <location>
        <begin position="115"/>
        <end position="191"/>
    </location>
</feature>
<proteinExistence type="predicted"/>
<evidence type="ECO:0000256" key="1">
    <source>
        <dbReference type="SAM" id="MobiDB-lite"/>
    </source>
</evidence>